<keyword evidence="3" id="KW-1185">Reference proteome</keyword>
<dbReference type="OrthoDB" id="9846878at2"/>
<name>A0A5C7F449_9BACI</name>
<feature type="transmembrane region" description="Helical" evidence="1">
    <location>
        <begin position="118"/>
        <end position="135"/>
    </location>
</feature>
<evidence type="ECO:0000313" key="3">
    <source>
        <dbReference type="Proteomes" id="UP000321816"/>
    </source>
</evidence>
<evidence type="ECO:0000256" key="1">
    <source>
        <dbReference type="SAM" id="Phobius"/>
    </source>
</evidence>
<evidence type="ECO:0000313" key="2">
    <source>
        <dbReference type="EMBL" id="WWD80467.1"/>
    </source>
</evidence>
<keyword evidence="1" id="KW-1133">Transmembrane helix</keyword>
<dbReference type="Proteomes" id="UP000321816">
    <property type="component" value="Chromosome"/>
</dbReference>
<reference evidence="2 3" key="1">
    <citation type="submission" date="2024-01" db="EMBL/GenBank/DDBJ databases">
        <title>Complete Genome Sequence of Alkalicoccus halolimnae BZ-SZ-XJ29T, a Moderately Halophilic Bacterium Isolated from a Salt Lake.</title>
        <authorList>
            <person name="Zhao B."/>
        </authorList>
    </citation>
    <scope>NUCLEOTIDE SEQUENCE [LARGE SCALE GENOMIC DNA]</scope>
    <source>
        <strain evidence="2 3">BZ-SZ-XJ29</strain>
    </source>
</reference>
<dbReference type="EMBL" id="CP144914">
    <property type="protein sequence ID" value="WWD80467.1"/>
    <property type="molecule type" value="Genomic_DNA"/>
</dbReference>
<sequence>MKKLAAIVIVVFILPITIILAAYHQQEIFPGGYSYESSEGSYEVYQGINRSPETFRIDQENSTVELGAMLLSNEIHTQQNLLMQSAMVFQMIALLFIKRKSICRTSWFDVDGVILFRLAAAALVLIMLLLAYFYVQSADNIAGSLEQLKSYAAEEG</sequence>
<proteinExistence type="predicted"/>
<protein>
    <submittedName>
        <fullName evidence="2">Uncharacterized protein</fullName>
    </submittedName>
</protein>
<organism evidence="2 3">
    <name type="scientific">Alkalicoccus halolimnae</name>
    <dbReference type="NCBI Taxonomy" id="1667239"/>
    <lineage>
        <taxon>Bacteria</taxon>
        <taxon>Bacillati</taxon>
        <taxon>Bacillota</taxon>
        <taxon>Bacilli</taxon>
        <taxon>Bacillales</taxon>
        <taxon>Bacillaceae</taxon>
        <taxon>Alkalicoccus</taxon>
    </lineage>
</organism>
<feature type="transmembrane region" description="Helical" evidence="1">
    <location>
        <begin position="81"/>
        <end position="97"/>
    </location>
</feature>
<accession>A0A5C7F449</accession>
<dbReference type="AlphaFoldDB" id="A0A5C7F449"/>
<dbReference type="KEGG" id="ahal:FTX54_002565"/>
<keyword evidence="1" id="KW-0472">Membrane</keyword>
<gene>
    <name evidence="2" type="ORF">FTX54_002565</name>
</gene>
<keyword evidence="1" id="KW-0812">Transmembrane</keyword>
<dbReference type="RefSeq" id="WP_147803948.1">
    <property type="nucleotide sequence ID" value="NZ_CP144914.1"/>
</dbReference>